<sequence>MPEQLTPRAVFERLNRGIAEGRWNDLADLYAEEAVVHQPFAPPAPADGPSAPTVIRGRETLRARFAGADRMGLRFGVRNVVVHETADPEVVIAEFDYDIPAGDEVLTAANIQVLRVRDGLVVETRDYHDHLTIARATGSLPALVAALTREPV</sequence>
<evidence type="ECO:0000313" key="3">
    <source>
        <dbReference type="Proteomes" id="UP001501442"/>
    </source>
</evidence>
<proteinExistence type="predicted"/>
<dbReference type="EMBL" id="BAABHK010000029">
    <property type="protein sequence ID" value="GAA4639766.1"/>
    <property type="molecule type" value="Genomic_DNA"/>
</dbReference>
<comment type="caution">
    <text evidence="2">The sequence shown here is derived from an EMBL/GenBank/DDBJ whole genome shotgun (WGS) entry which is preliminary data.</text>
</comment>
<evidence type="ECO:0000259" key="1">
    <source>
        <dbReference type="Pfam" id="PF12680"/>
    </source>
</evidence>
<dbReference type="Gene3D" id="3.10.450.50">
    <property type="match status" value="1"/>
</dbReference>
<gene>
    <name evidence="2" type="ORF">GCM10023196_102680</name>
</gene>
<dbReference type="RefSeq" id="WP_345443314.1">
    <property type="nucleotide sequence ID" value="NZ_BAABHK010000029.1"/>
</dbReference>
<feature type="domain" description="SnoaL-like" evidence="1">
    <location>
        <begin position="12"/>
        <end position="123"/>
    </location>
</feature>
<dbReference type="InterPro" id="IPR037401">
    <property type="entry name" value="SnoaL-like"/>
</dbReference>
<keyword evidence="3" id="KW-1185">Reference proteome</keyword>
<protein>
    <recommendedName>
        <fullName evidence="1">SnoaL-like domain-containing protein</fullName>
    </recommendedName>
</protein>
<accession>A0ABP8UVT1</accession>
<name>A0ABP8UVT1_9ACTN</name>
<reference evidence="3" key="1">
    <citation type="journal article" date="2019" name="Int. J. Syst. Evol. Microbiol.">
        <title>The Global Catalogue of Microorganisms (GCM) 10K type strain sequencing project: providing services to taxonomists for standard genome sequencing and annotation.</title>
        <authorList>
            <consortium name="The Broad Institute Genomics Platform"/>
            <consortium name="The Broad Institute Genome Sequencing Center for Infectious Disease"/>
            <person name="Wu L."/>
            <person name="Ma J."/>
        </authorList>
    </citation>
    <scope>NUCLEOTIDE SEQUENCE [LARGE SCALE GENOMIC DNA]</scope>
    <source>
        <strain evidence="3">JCM 17939</strain>
    </source>
</reference>
<dbReference type="Pfam" id="PF12680">
    <property type="entry name" value="SnoaL_2"/>
    <property type="match status" value="1"/>
</dbReference>
<dbReference type="SUPFAM" id="SSF54427">
    <property type="entry name" value="NTF2-like"/>
    <property type="match status" value="1"/>
</dbReference>
<evidence type="ECO:0000313" key="2">
    <source>
        <dbReference type="EMBL" id="GAA4639766.1"/>
    </source>
</evidence>
<dbReference type="InterPro" id="IPR032710">
    <property type="entry name" value="NTF2-like_dom_sf"/>
</dbReference>
<dbReference type="Proteomes" id="UP001501442">
    <property type="component" value="Unassembled WGS sequence"/>
</dbReference>
<organism evidence="2 3">
    <name type="scientific">Actinoallomurus vinaceus</name>
    <dbReference type="NCBI Taxonomy" id="1080074"/>
    <lineage>
        <taxon>Bacteria</taxon>
        <taxon>Bacillati</taxon>
        <taxon>Actinomycetota</taxon>
        <taxon>Actinomycetes</taxon>
        <taxon>Streptosporangiales</taxon>
        <taxon>Thermomonosporaceae</taxon>
        <taxon>Actinoallomurus</taxon>
    </lineage>
</organism>